<accession>A0A9D3YVU4</accession>
<dbReference type="InterPro" id="IPR029063">
    <property type="entry name" value="SAM-dependent_MTases_sf"/>
</dbReference>
<keyword evidence="10" id="KW-1185">Reference proteome</keyword>
<keyword evidence="8" id="KW-0732">Signal</keyword>
<dbReference type="EMBL" id="JAIWYP010000014">
    <property type="protein sequence ID" value="KAH3708308.1"/>
    <property type="molecule type" value="Genomic_DNA"/>
</dbReference>
<comment type="similarity">
    <text evidence="4">Belongs to the methyltransferase superfamily. METTL21 family.</text>
</comment>
<dbReference type="InterPro" id="IPR019410">
    <property type="entry name" value="Methyltransf_16"/>
</dbReference>
<reference evidence="9" key="1">
    <citation type="journal article" date="2019" name="bioRxiv">
        <title>The Genome of the Zebra Mussel, Dreissena polymorpha: A Resource for Invasive Species Research.</title>
        <authorList>
            <person name="McCartney M.A."/>
            <person name="Auch B."/>
            <person name="Kono T."/>
            <person name="Mallez S."/>
            <person name="Zhang Y."/>
            <person name="Obille A."/>
            <person name="Becker A."/>
            <person name="Abrahante J.E."/>
            <person name="Garbe J."/>
            <person name="Badalamenti J.P."/>
            <person name="Herman A."/>
            <person name="Mangelson H."/>
            <person name="Liachko I."/>
            <person name="Sullivan S."/>
            <person name="Sone E.D."/>
            <person name="Koren S."/>
            <person name="Silverstein K.A.T."/>
            <person name="Beckman K.B."/>
            <person name="Gohl D.M."/>
        </authorList>
    </citation>
    <scope>NUCLEOTIDE SEQUENCE</scope>
    <source>
        <strain evidence="9">Duluth1</strain>
        <tissue evidence="9">Whole animal</tissue>
    </source>
</reference>
<evidence type="ECO:0000256" key="4">
    <source>
        <dbReference type="ARBA" id="ARBA00038029"/>
    </source>
</evidence>
<dbReference type="OrthoDB" id="413520at2759"/>
<evidence type="ECO:0000256" key="3">
    <source>
        <dbReference type="ARBA" id="ARBA00022679"/>
    </source>
</evidence>
<feature type="chain" id="PRO_5038680213" description="Protein N-lysine methyltransferase METTL21A" evidence="8">
    <location>
        <begin position="28"/>
        <end position="268"/>
    </location>
</feature>
<dbReference type="Pfam" id="PF10294">
    <property type="entry name" value="Methyltransf_16"/>
    <property type="match status" value="1"/>
</dbReference>
<proteinExistence type="inferred from homology"/>
<dbReference type="GO" id="GO:0005829">
    <property type="term" value="C:cytosol"/>
    <property type="evidence" value="ECO:0007669"/>
    <property type="project" value="TreeGrafter"/>
</dbReference>
<evidence type="ECO:0000256" key="7">
    <source>
        <dbReference type="ARBA" id="ARBA00049497"/>
    </source>
</evidence>
<evidence type="ECO:0000256" key="8">
    <source>
        <dbReference type="SAM" id="SignalP"/>
    </source>
</evidence>
<comment type="caution">
    <text evidence="9">The sequence shown here is derived from an EMBL/GenBank/DDBJ whole genome shotgun (WGS) entry which is preliminary data.</text>
</comment>
<dbReference type="Proteomes" id="UP000828390">
    <property type="component" value="Unassembled WGS sequence"/>
</dbReference>
<evidence type="ECO:0000256" key="5">
    <source>
        <dbReference type="ARBA" id="ARBA00040801"/>
    </source>
</evidence>
<dbReference type="SUPFAM" id="SSF53335">
    <property type="entry name" value="S-adenosyl-L-methionine-dependent methyltransferases"/>
    <property type="match status" value="1"/>
</dbReference>
<feature type="signal peptide" evidence="8">
    <location>
        <begin position="1"/>
        <end position="27"/>
    </location>
</feature>
<organism evidence="9 10">
    <name type="scientific">Dreissena polymorpha</name>
    <name type="common">Zebra mussel</name>
    <name type="synonym">Mytilus polymorpha</name>
    <dbReference type="NCBI Taxonomy" id="45954"/>
    <lineage>
        <taxon>Eukaryota</taxon>
        <taxon>Metazoa</taxon>
        <taxon>Spiralia</taxon>
        <taxon>Lophotrochozoa</taxon>
        <taxon>Mollusca</taxon>
        <taxon>Bivalvia</taxon>
        <taxon>Autobranchia</taxon>
        <taxon>Heteroconchia</taxon>
        <taxon>Euheterodonta</taxon>
        <taxon>Imparidentia</taxon>
        <taxon>Neoheterodontei</taxon>
        <taxon>Myida</taxon>
        <taxon>Dreissenoidea</taxon>
        <taxon>Dreissenidae</taxon>
        <taxon>Dreissena</taxon>
    </lineage>
</organism>
<keyword evidence="3" id="KW-0808">Transferase</keyword>
<evidence type="ECO:0000256" key="6">
    <source>
        <dbReference type="ARBA" id="ARBA00041632"/>
    </source>
</evidence>
<gene>
    <name evidence="9" type="ORF">DPMN_067755</name>
</gene>
<dbReference type="CDD" id="cd02440">
    <property type="entry name" value="AdoMet_MTases"/>
    <property type="match status" value="1"/>
</dbReference>
<sequence length="268" mass="30895">MQFPKNENLLKTFLTFCWFLHISFINSESIEYCDKSEKESKITKQNQGSPSSDTCQNTAPMALVLYNEDNVLPLHRDKRTLKYVSRDIVIKQEWKKLGVAAVVWDAAEVLSAYLEENPHLVRGRNTIELGAGTGLVGIVAALLGSHVTITDREEVLDFLKETVSQNLPEDLLGRTEIRALDWTKDINNFPDPFDVILGADIVYIEEVFEDLLRTLLKLSNRDTLVLLSCRIRYERDNYFLDRLREHFIVNQILYDELKDVILFQATKL</sequence>
<dbReference type="AlphaFoldDB" id="A0A9D3YVU4"/>
<dbReference type="PANTHER" id="PTHR14614">
    <property type="entry name" value="HEPATOCELLULAR CARCINOMA-ASSOCIATED ANTIGEN"/>
    <property type="match status" value="1"/>
</dbReference>
<comment type="subcellular location">
    <subcellularLocation>
        <location evidence="1">Cytoplasm</location>
    </subcellularLocation>
</comment>
<keyword evidence="2" id="KW-0963">Cytoplasm</keyword>
<evidence type="ECO:0000256" key="1">
    <source>
        <dbReference type="ARBA" id="ARBA00004496"/>
    </source>
</evidence>
<comment type="catalytic activity">
    <reaction evidence="7">
        <text>L-lysyl-[protein] + 3 S-adenosyl-L-methionine = N(6),N(6),N(6)-trimethyl-L-lysyl-[protein] + 3 S-adenosyl-L-homocysteine + 3 H(+)</text>
        <dbReference type="Rhea" id="RHEA:54192"/>
        <dbReference type="Rhea" id="RHEA-COMP:9752"/>
        <dbReference type="Rhea" id="RHEA-COMP:13826"/>
        <dbReference type="ChEBI" id="CHEBI:15378"/>
        <dbReference type="ChEBI" id="CHEBI:29969"/>
        <dbReference type="ChEBI" id="CHEBI:57856"/>
        <dbReference type="ChEBI" id="CHEBI:59789"/>
        <dbReference type="ChEBI" id="CHEBI:61961"/>
    </reaction>
    <physiologicalReaction direction="left-to-right" evidence="7">
        <dbReference type="Rhea" id="RHEA:54193"/>
    </physiologicalReaction>
</comment>
<evidence type="ECO:0000313" key="10">
    <source>
        <dbReference type="Proteomes" id="UP000828390"/>
    </source>
</evidence>
<dbReference type="PANTHER" id="PTHR14614:SF14">
    <property type="entry name" value="PROTEIN N-LYSINE METHYLTRANSFERASE METTL21A"/>
    <property type="match status" value="1"/>
</dbReference>
<name>A0A9D3YVU4_DREPO</name>
<evidence type="ECO:0000256" key="2">
    <source>
        <dbReference type="ARBA" id="ARBA00022490"/>
    </source>
</evidence>
<dbReference type="GO" id="GO:0016740">
    <property type="term" value="F:transferase activity"/>
    <property type="evidence" value="ECO:0007669"/>
    <property type="project" value="UniProtKB-KW"/>
</dbReference>
<reference evidence="9" key="2">
    <citation type="submission" date="2020-11" db="EMBL/GenBank/DDBJ databases">
        <authorList>
            <person name="McCartney M.A."/>
            <person name="Auch B."/>
            <person name="Kono T."/>
            <person name="Mallez S."/>
            <person name="Becker A."/>
            <person name="Gohl D.M."/>
            <person name="Silverstein K.A.T."/>
            <person name="Koren S."/>
            <person name="Bechman K.B."/>
            <person name="Herman A."/>
            <person name="Abrahante J.E."/>
            <person name="Garbe J."/>
        </authorList>
    </citation>
    <scope>NUCLEOTIDE SEQUENCE</scope>
    <source>
        <strain evidence="9">Duluth1</strain>
        <tissue evidence="9">Whole animal</tissue>
    </source>
</reference>
<protein>
    <recommendedName>
        <fullName evidence="5">Protein N-lysine methyltransferase METTL21A</fullName>
    </recommendedName>
    <alternativeName>
        <fullName evidence="6">Methyltransferase-like protein 21A</fullName>
    </alternativeName>
</protein>
<evidence type="ECO:0000313" key="9">
    <source>
        <dbReference type="EMBL" id="KAH3708308.1"/>
    </source>
</evidence>
<dbReference type="GO" id="GO:0032991">
    <property type="term" value="C:protein-containing complex"/>
    <property type="evidence" value="ECO:0007669"/>
    <property type="project" value="TreeGrafter"/>
</dbReference>
<dbReference type="Gene3D" id="3.40.50.150">
    <property type="entry name" value="Vaccinia Virus protein VP39"/>
    <property type="match status" value="1"/>
</dbReference>